<comment type="caution">
    <text evidence="1">The sequence shown here is derived from an EMBL/GenBank/DDBJ whole genome shotgun (WGS) entry which is preliminary data.</text>
</comment>
<organism evidence="1 2">
    <name type="scientific">Nephila pilipes</name>
    <name type="common">Giant wood spider</name>
    <name type="synonym">Nephila maculata</name>
    <dbReference type="NCBI Taxonomy" id="299642"/>
    <lineage>
        <taxon>Eukaryota</taxon>
        <taxon>Metazoa</taxon>
        <taxon>Ecdysozoa</taxon>
        <taxon>Arthropoda</taxon>
        <taxon>Chelicerata</taxon>
        <taxon>Arachnida</taxon>
        <taxon>Araneae</taxon>
        <taxon>Araneomorphae</taxon>
        <taxon>Entelegynae</taxon>
        <taxon>Araneoidea</taxon>
        <taxon>Nephilidae</taxon>
        <taxon>Nephila</taxon>
    </lineage>
</organism>
<protein>
    <submittedName>
        <fullName evidence="1">Uncharacterized protein</fullName>
    </submittedName>
</protein>
<dbReference type="EMBL" id="BMAW01045216">
    <property type="protein sequence ID" value="GFS48569.1"/>
    <property type="molecule type" value="Genomic_DNA"/>
</dbReference>
<reference evidence="1" key="1">
    <citation type="submission" date="2020-08" db="EMBL/GenBank/DDBJ databases">
        <title>Multicomponent nature underlies the extraordinary mechanical properties of spider dragline silk.</title>
        <authorList>
            <person name="Kono N."/>
            <person name="Nakamura H."/>
            <person name="Mori M."/>
            <person name="Yoshida Y."/>
            <person name="Ohtoshi R."/>
            <person name="Malay A.D."/>
            <person name="Moran D.A.P."/>
            <person name="Tomita M."/>
            <person name="Numata K."/>
            <person name="Arakawa K."/>
        </authorList>
    </citation>
    <scope>NUCLEOTIDE SEQUENCE</scope>
</reference>
<name>A0A8X6MG11_NEPPI</name>
<proteinExistence type="predicted"/>
<accession>A0A8X6MG11</accession>
<dbReference type="AlphaFoldDB" id="A0A8X6MG11"/>
<gene>
    <name evidence="1" type="ORF">NPIL_556521</name>
</gene>
<evidence type="ECO:0000313" key="1">
    <source>
        <dbReference type="EMBL" id="GFS48569.1"/>
    </source>
</evidence>
<evidence type="ECO:0000313" key="2">
    <source>
        <dbReference type="Proteomes" id="UP000887013"/>
    </source>
</evidence>
<dbReference type="Proteomes" id="UP000887013">
    <property type="component" value="Unassembled WGS sequence"/>
</dbReference>
<sequence length="93" mass="10620">MKCIENNTSTIDDQPNVPYFSELSPMRDIINSSTEENIDHELLIGFCNCYYRKYAGVLYPGLESNHIEKDSESEFHATYQIPDEIPGNLSISL</sequence>
<keyword evidence="2" id="KW-1185">Reference proteome</keyword>